<evidence type="ECO:0000313" key="3">
    <source>
        <dbReference type="Proteomes" id="UP001165060"/>
    </source>
</evidence>
<gene>
    <name evidence="2" type="ORF">TeGR_g5232</name>
</gene>
<dbReference type="EMBL" id="BRYB01000533">
    <property type="protein sequence ID" value="GMI32026.1"/>
    <property type="molecule type" value="Genomic_DNA"/>
</dbReference>
<feature type="region of interest" description="Disordered" evidence="1">
    <location>
        <begin position="354"/>
        <end position="436"/>
    </location>
</feature>
<dbReference type="Proteomes" id="UP001165060">
    <property type="component" value="Unassembled WGS sequence"/>
</dbReference>
<protein>
    <submittedName>
        <fullName evidence="2">Uncharacterized protein</fullName>
    </submittedName>
</protein>
<proteinExistence type="predicted"/>
<comment type="caution">
    <text evidence="2">The sequence shown here is derived from an EMBL/GenBank/DDBJ whole genome shotgun (WGS) entry which is preliminary data.</text>
</comment>
<keyword evidence="3" id="KW-1185">Reference proteome</keyword>
<accession>A0ABQ6MS15</accession>
<sequence length="1340" mass="141909">YEGGSDVVFGACDNPTDSSFAHKQHRLHQKSSTTTSPTLTLLSQYLRSETFLKGKLSDQTVEVWRRAVLCGAGVPTHQLKNNAMCFVGFDATCADIVKDWIIGGCPDGALSVFEDPAYLSASVESLDLTLSSSVKASADVAETIANVWETWSEKSNDNTSAEKTRDKLAGHPSLFKLLSSSLDTDLAALKRQLLDPTSPSSIIEYTHHLRLISSSLRVLAVEIHGSPTLPAQLATFLESASRSNRYDEWTKAFMTFDDALLRQLESAADAVQVFTDYGIRIEPSAFDKQDGSYDMDKAGVVLRPCVADTDVYDYVMLTMERHNATWILASEQASLIRSWRRFMEVCVVRNQPTGDEAKNVPATPRGPGAPLSPAATPALPLLSPNANPLPSPRSSPGRKRTSSGADEAAVKASLLATPPTTAMPGSPGRSTSSNFQGDFRSHAMVEHVSKALVAGESGGDGDTAMVASSSPETHATLVGTYAGAVVAAEMAEAFVSMLHHQLHVVVKKASDPALTKTEARQSSRMFGVEKCARMLADVEGAARRLFKATEPLLVAKATRTAGEEKAKQAAYDLGCRTRLRLLTAAVLLTRAYSQSEKKHQPTQQQTQQTNEVKNRLVERVCDTLRLVRWGGASNQGPNGSSPNSACYLYSFGGPPAATDDMDTGGDETPAEEHNMALELLRTCVTLLTTLLPVADHLQNGRDFSNALRRGGGVQAILSHLTAASTCAALSSGLPAGDRQNALHATKAIFCLLAAASTSSHEVATLLTEEGVQREICTNILLKEATTAWGELSQKDRHTRGYVSVVEEEGGGKKGQYAYLEQTKYTRSQLLDQVHSTWKLAIHTVSNLLKVGGGGFAAAATVDFLCTYAPAFEAGCSCGYFAGTRYTAAGLSEVAAVLELLSVVCGDELAVRKFQTSGGGLYERLLNLSIVVSRDVCAFLGSSTIARQVLGGDRGKGGGKKGGGQSSGEQQRKLWYGEDSGASENIIVSGQGVQSNRHDAISHAHHASGCIVAMTNSDKKLLGQEGGRRGVGSFDSDFGRKMETLASRCLFFSVAAISKAHPALKGFVTFSIHESGKLTDVTGVCEVGTAVAIRESTFGGGGETKYGEVVGLHQHGGAIDVRYFGDGRGGDLGEGAPPVLERGVHVNRIAGIQDAVNRKPVLALTCAGEVKDTSMSVQHIATALRWAQLIAKELSMGVFHGIKGGDEMDDECGVSGTGDDLACLKELSERLVVLLSCELNLGVEGGGLKPDGEDMVDAGVMVAELFGVDQETGGAGGAAGGFIKALVSRDVYEFVREALDAFVAAGRRGLEEGRGEGGRGGGRRGRGRTFSGLGRAGGAGR</sequence>
<feature type="region of interest" description="Disordered" evidence="1">
    <location>
        <begin position="1312"/>
        <end position="1340"/>
    </location>
</feature>
<evidence type="ECO:0000313" key="2">
    <source>
        <dbReference type="EMBL" id="GMI32026.1"/>
    </source>
</evidence>
<feature type="non-terminal residue" evidence="2">
    <location>
        <position position="1"/>
    </location>
</feature>
<evidence type="ECO:0000256" key="1">
    <source>
        <dbReference type="SAM" id="MobiDB-lite"/>
    </source>
</evidence>
<name>A0ABQ6MS15_9STRA</name>
<feature type="compositionally biased region" description="Low complexity" evidence="1">
    <location>
        <begin position="368"/>
        <end position="386"/>
    </location>
</feature>
<organism evidence="2 3">
    <name type="scientific">Tetraparma gracilis</name>
    <dbReference type="NCBI Taxonomy" id="2962635"/>
    <lineage>
        <taxon>Eukaryota</taxon>
        <taxon>Sar</taxon>
        <taxon>Stramenopiles</taxon>
        <taxon>Ochrophyta</taxon>
        <taxon>Bolidophyceae</taxon>
        <taxon>Parmales</taxon>
        <taxon>Triparmaceae</taxon>
        <taxon>Tetraparma</taxon>
    </lineage>
</organism>
<reference evidence="2 3" key="1">
    <citation type="journal article" date="2023" name="Commun. Biol.">
        <title>Genome analysis of Parmales, the sister group of diatoms, reveals the evolutionary specialization of diatoms from phago-mixotrophs to photoautotrophs.</title>
        <authorList>
            <person name="Ban H."/>
            <person name="Sato S."/>
            <person name="Yoshikawa S."/>
            <person name="Yamada K."/>
            <person name="Nakamura Y."/>
            <person name="Ichinomiya M."/>
            <person name="Sato N."/>
            <person name="Blanc-Mathieu R."/>
            <person name="Endo H."/>
            <person name="Kuwata A."/>
            <person name="Ogata H."/>
        </authorList>
    </citation>
    <scope>NUCLEOTIDE SEQUENCE [LARGE SCALE GENOMIC DNA]</scope>
</reference>